<feature type="domain" description="SCP" evidence="2">
    <location>
        <begin position="33"/>
        <end position="144"/>
    </location>
</feature>
<evidence type="ECO:0000313" key="3">
    <source>
        <dbReference type="EMBL" id="GGA72485.1"/>
    </source>
</evidence>
<protein>
    <recommendedName>
        <fullName evidence="2">SCP domain-containing protein</fullName>
    </recommendedName>
</protein>
<name>A0A916RY38_9BACT</name>
<comment type="caution">
    <text evidence="3">The sequence shown here is derived from an EMBL/GenBank/DDBJ whole genome shotgun (WGS) entry which is preliminary data.</text>
</comment>
<dbReference type="AlphaFoldDB" id="A0A916RY38"/>
<reference evidence="3" key="2">
    <citation type="submission" date="2020-09" db="EMBL/GenBank/DDBJ databases">
        <authorList>
            <person name="Sun Q."/>
            <person name="Zhou Y."/>
        </authorList>
    </citation>
    <scope>NUCLEOTIDE SEQUENCE</scope>
    <source>
        <strain evidence="3">CGMCC 1.15447</strain>
    </source>
</reference>
<dbReference type="PANTHER" id="PTHR31157:SF1">
    <property type="entry name" value="SCP DOMAIN-CONTAINING PROTEIN"/>
    <property type="match status" value="1"/>
</dbReference>
<keyword evidence="1" id="KW-0732">Signal</keyword>
<organism evidence="3 4">
    <name type="scientific">Edaphobacter acidisoli</name>
    <dbReference type="NCBI Taxonomy" id="2040573"/>
    <lineage>
        <taxon>Bacteria</taxon>
        <taxon>Pseudomonadati</taxon>
        <taxon>Acidobacteriota</taxon>
        <taxon>Terriglobia</taxon>
        <taxon>Terriglobales</taxon>
        <taxon>Acidobacteriaceae</taxon>
        <taxon>Edaphobacter</taxon>
    </lineage>
</organism>
<evidence type="ECO:0000256" key="1">
    <source>
        <dbReference type="SAM" id="SignalP"/>
    </source>
</evidence>
<proteinExistence type="predicted"/>
<dbReference type="Gene3D" id="3.40.33.10">
    <property type="entry name" value="CAP"/>
    <property type="match status" value="1"/>
</dbReference>
<dbReference type="EMBL" id="BMJB01000001">
    <property type="protein sequence ID" value="GGA72485.1"/>
    <property type="molecule type" value="Genomic_DNA"/>
</dbReference>
<dbReference type="Pfam" id="PF00188">
    <property type="entry name" value="CAP"/>
    <property type="match status" value="1"/>
</dbReference>
<feature type="chain" id="PRO_5037180792" description="SCP domain-containing protein" evidence="1">
    <location>
        <begin position="21"/>
        <end position="254"/>
    </location>
</feature>
<keyword evidence="4" id="KW-1185">Reference proteome</keyword>
<reference evidence="3" key="1">
    <citation type="journal article" date="2014" name="Int. J. Syst. Evol. Microbiol.">
        <title>Complete genome sequence of Corynebacterium casei LMG S-19264T (=DSM 44701T), isolated from a smear-ripened cheese.</title>
        <authorList>
            <consortium name="US DOE Joint Genome Institute (JGI-PGF)"/>
            <person name="Walter F."/>
            <person name="Albersmeier A."/>
            <person name="Kalinowski J."/>
            <person name="Ruckert C."/>
        </authorList>
    </citation>
    <scope>NUCLEOTIDE SEQUENCE</scope>
    <source>
        <strain evidence="3">CGMCC 1.15447</strain>
    </source>
</reference>
<sequence length="254" mass="27486">MYRLPILATILALMVPAAPAQQGATVAEQYLFSLTNQHRAEHHLPALAWDSALARAARNHAAVIAAHPGPAEHQYLGEADLKSRTYAAGAHYSEVSENVAGHAMAPVEFDRAWMNSPVHRANILDPNLTSIGIAVVERGGNLFAVEDFSHATQVFGGTNQVEQQAERLLRERGLRIATSPEAHQDAREICRQPSSTAGHPLLIMQWDGADLTQLPAAVLQSLPQVREHSVAVGACPSTHPQPGFTTYHLAVLMF</sequence>
<dbReference type="InterPro" id="IPR014044">
    <property type="entry name" value="CAP_dom"/>
</dbReference>
<evidence type="ECO:0000313" key="4">
    <source>
        <dbReference type="Proteomes" id="UP000648801"/>
    </source>
</evidence>
<evidence type="ECO:0000259" key="2">
    <source>
        <dbReference type="Pfam" id="PF00188"/>
    </source>
</evidence>
<feature type="signal peptide" evidence="1">
    <location>
        <begin position="1"/>
        <end position="20"/>
    </location>
</feature>
<dbReference type="PANTHER" id="PTHR31157">
    <property type="entry name" value="SCP DOMAIN-CONTAINING PROTEIN"/>
    <property type="match status" value="1"/>
</dbReference>
<gene>
    <name evidence="3" type="ORF">GCM10011507_25140</name>
</gene>
<dbReference type="InterPro" id="IPR035940">
    <property type="entry name" value="CAP_sf"/>
</dbReference>
<dbReference type="CDD" id="cd05379">
    <property type="entry name" value="CAP_bacterial"/>
    <property type="match status" value="1"/>
</dbReference>
<accession>A0A916RY38</accession>
<dbReference type="Proteomes" id="UP000648801">
    <property type="component" value="Unassembled WGS sequence"/>
</dbReference>
<dbReference type="SUPFAM" id="SSF55797">
    <property type="entry name" value="PR-1-like"/>
    <property type="match status" value="1"/>
</dbReference>
<dbReference type="RefSeq" id="WP_188759575.1">
    <property type="nucleotide sequence ID" value="NZ_BMJB01000001.1"/>
</dbReference>